<keyword evidence="1" id="KW-1133">Transmembrane helix</keyword>
<sequence>MKNLFEFAEAFFGQVNVDEKLALTHQAWQTCIAGELTFTSDRPVLPIERVTFPEKPELLAPRQMPRRKLTTPDGIAAFFHAIAHVEFVAIYLAWDILYRFRGMPEQFYQDWLRVADEEAQHFALIRTHLLAMQVDYGDLPAHSGLWDHAKDTADDLPGRLAMVPRCMEARGLDVTPALIEKFKILGDDASVAILTRILTDEVGHVELGSYWFKFVCQQRSFEAEAKYRELIDRYYVGGKPKGPFNRELRKVAGFSDAEIDWLEC</sequence>
<dbReference type="eggNOG" id="COG2833">
    <property type="taxonomic scope" value="Bacteria"/>
</dbReference>
<dbReference type="RefSeq" id="WP_006890186.1">
    <property type="nucleotide sequence ID" value="NZ_JH109152.1"/>
</dbReference>
<dbReference type="EMBL" id="JH109152">
    <property type="protein sequence ID" value="EGW22212.1"/>
    <property type="molecule type" value="Genomic_DNA"/>
</dbReference>
<dbReference type="Proteomes" id="UP000004664">
    <property type="component" value="Unassembled WGS sequence"/>
</dbReference>
<dbReference type="OrthoDB" id="9778629at2"/>
<accession>G3IS01</accession>
<gene>
    <name evidence="2" type="ORF">Mettu_1014</name>
</gene>
<dbReference type="AlphaFoldDB" id="G3IS01"/>
<keyword evidence="1" id="KW-0812">Transmembrane</keyword>
<dbReference type="PANTHER" id="PTHR42782">
    <property type="entry name" value="SI:CH73-314G15.3"/>
    <property type="match status" value="1"/>
</dbReference>
<dbReference type="InterPro" id="IPR007402">
    <property type="entry name" value="DUF455"/>
</dbReference>
<evidence type="ECO:0000313" key="2">
    <source>
        <dbReference type="EMBL" id="EGW22212.1"/>
    </source>
</evidence>
<evidence type="ECO:0000313" key="3">
    <source>
        <dbReference type="Proteomes" id="UP000004664"/>
    </source>
</evidence>
<keyword evidence="3" id="KW-1185">Reference proteome</keyword>
<evidence type="ECO:0008006" key="4">
    <source>
        <dbReference type="Google" id="ProtNLM"/>
    </source>
</evidence>
<dbReference type="Pfam" id="PF04305">
    <property type="entry name" value="DUF455"/>
    <property type="match status" value="1"/>
</dbReference>
<evidence type="ECO:0000256" key="1">
    <source>
        <dbReference type="SAM" id="Phobius"/>
    </source>
</evidence>
<dbReference type="STRING" id="697282.Mettu_1014"/>
<dbReference type="SUPFAM" id="SSF47240">
    <property type="entry name" value="Ferritin-like"/>
    <property type="match status" value="1"/>
</dbReference>
<organism evidence="2 3">
    <name type="scientific">Methylobacter tundripaludum (strain ATCC BAA-1195 / DSM 17260 / SV96)</name>
    <dbReference type="NCBI Taxonomy" id="697282"/>
    <lineage>
        <taxon>Bacteria</taxon>
        <taxon>Pseudomonadati</taxon>
        <taxon>Pseudomonadota</taxon>
        <taxon>Gammaproteobacteria</taxon>
        <taxon>Methylococcales</taxon>
        <taxon>Methylococcaceae</taxon>
        <taxon>Methylobacter</taxon>
    </lineage>
</organism>
<name>G3IS01_METTV</name>
<feature type="transmembrane region" description="Helical" evidence="1">
    <location>
        <begin position="74"/>
        <end position="94"/>
    </location>
</feature>
<keyword evidence="1" id="KW-0472">Membrane</keyword>
<protein>
    <recommendedName>
        <fullName evidence="4">Ferritin-like domain-containing protein</fullName>
    </recommendedName>
</protein>
<dbReference type="PANTHER" id="PTHR42782:SF4">
    <property type="entry name" value="DUF455 DOMAIN-CONTAINING PROTEIN"/>
    <property type="match status" value="1"/>
</dbReference>
<reference evidence="2 3" key="1">
    <citation type="submission" date="2011-06" db="EMBL/GenBank/DDBJ databases">
        <title>Genomic sequence of Methylobacter tundripaludum SV96.</title>
        <authorList>
            <consortium name="US DOE Joint Genome Institute"/>
            <person name="Lucas S."/>
            <person name="Han J."/>
            <person name="Lapidus A."/>
            <person name="Cheng J.-F."/>
            <person name="Goodwin L."/>
            <person name="Pitluck S."/>
            <person name="Held B."/>
            <person name="Detter J.C."/>
            <person name="Han C."/>
            <person name="Tapia R."/>
            <person name="Land M."/>
            <person name="Hauser L."/>
            <person name="Kyrpides N."/>
            <person name="Ivanova N."/>
            <person name="Ovchinnikova G."/>
            <person name="Pagani I."/>
            <person name="Klotz M.G."/>
            <person name="Dispirito A.A."/>
            <person name="Murrell J.C."/>
            <person name="Dunfield P."/>
            <person name="Kalyuzhnaya M.G."/>
            <person name="Svenning M."/>
            <person name="Trotsenko Y.A."/>
            <person name="Stein L.Y."/>
            <person name="Woyke T."/>
        </authorList>
    </citation>
    <scope>NUCLEOTIDE SEQUENCE [LARGE SCALE GENOMIC DNA]</scope>
    <source>
        <strain evidence="3">ATCC BAA-1195 / DSM 17260 / SV96</strain>
    </source>
</reference>
<proteinExistence type="predicted"/>
<dbReference type="InterPro" id="IPR011197">
    <property type="entry name" value="UCP012318"/>
</dbReference>
<dbReference type="PIRSF" id="PIRSF012318">
    <property type="entry name" value="UCP012318"/>
    <property type="match status" value="1"/>
</dbReference>
<dbReference type="InterPro" id="IPR009078">
    <property type="entry name" value="Ferritin-like_SF"/>
</dbReference>
<dbReference type="HOGENOM" id="CLU_035354_0_1_6"/>
<dbReference type="CDD" id="cd00657">
    <property type="entry name" value="Ferritin_like"/>
    <property type="match status" value="1"/>
</dbReference>